<dbReference type="SUPFAM" id="SSF53067">
    <property type="entry name" value="Actin-like ATPase domain"/>
    <property type="match status" value="2"/>
</dbReference>
<evidence type="ECO:0000256" key="2">
    <source>
        <dbReference type="ARBA" id="ARBA00005665"/>
    </source>
</evidence>
<keyword evidence="4" id="KW-0963">Cytoplasm</keyword>
<gene>
    <name evidence="8" type="ORF">G6011_10621</name>
</gene>
<dbReference type="PANTHER" id="PTHR11937">
    <property type="entry name" value="ACTIN"/>
    <property type="match status" value="1"/>
</dbReference>
<dbReference type="Gene3D" id="2.30.36.70">
    <property type="entry name" value="Actin, Chain A, domain 2"/>
    <property type="match status" value="1"/>
</dbReference>
<comment type="similarity">
    <text evidence="2">Belongs to the actin family. ARP6 subfamily.</text>
</comment>
<dbReference type="AlphaFoldDB" id="A0AAD4NQC1"/>
<evidence type="ECO:0000256" key="1">
    <source>
        <dbReference type="ARBA" id="ARBA00004496"/>
    </source>
</evidence>
<dbReference type="FunFam" id="3.90.640.10:FF:000014">
    <property type="entry name" value="Putative actin-related protein 6"/>
    <property type="match status" value="1"/>
</dbReference>
<dbReference type="Pfam" id="PF00022">
    <property type="entry name" value="Actin"/>
    <property type="match status" value="1"/>
</dbReference>
<organism evidence="8 9">
    <name type="scientific">Alternaria panax</name>
    <dbReference type="NCBI Taxonomy" id="48097"/>
    <lineage>
        <taxon>Eukaryota</taxon>
        <taxon>Fungi</taxon>
        <taxon>Dikarya</taxon>
        <taxon>Ascomycota</taxon>
        <taxon>Pezizomycotina</taxon>
        <taxon>Dothideomycetes</taxon>
        <taxon>Pleosporomycetidae</taxon>
        <taxon>Pleosporales</taxon>
        <taxon>Pleosporineae</taxon>
        <taxon>Pleosporaceae</taxon>
        <taxon>Alternaria</taxon>
        <taxon>Alternaria sect. Panax</taxon>
    </lineage>
</organism>
<reference evidence="8" key="1">
    <citation type="submission" date="2021-07" db="EMBL/GenBank/DDBJ databases">
        <title>Genome Resource of American Ginseng Black Spot Pathogen Alternaria panax.</title>
        <authorList>
            <person name="Qiu C."/>
            <person name="Wang W."/>
            <person name="Liu Z."/>
        </authorList>
    </citation>
    <scope>NUCLEOTIDE SEQUENCE</scope>
    <source>
        <strain evidence="8">BNCC115425</strain>
    </source>
</reference>
<name>A0AAD4NQC1_9PLEO</name>
<comment type="function">
    <text evidence="5">Component of the SWR1 complex which mediates the ATP-dependent exchange of histone H2A for the H2A variant HZT1 leading to transcriptional regulation of selected genes by chromatin remodeling. Involved in chromosome stability.</text>
</comment>
<dbReference type="Proteomes" id="UP001199106">
    <property type="component" value="Unassembled WGS sequence"/>
</dbReference>
<comment type="caution">
    <text evidence="8">The sequence shown here is derived from an EMBL/GenBank/DDBJ whole genome shotgun (WGS) entry which is preliminary data.</text>
</comment>
<dbReference type="SMART" id="SM00268">
    <property type="entry name" value="ACTIN"/>
    <property type="match status" value="1"/>
</dbReference>
<comment type="subunit">
    <text evidence="6">Component of the SWR1 chromatin remodeling complex.</text>
</comment>
<protein>
    <recommendedName>
        <fullName evidence="3">Actin-like protein ARP6</fullName>
    </recommendedName>
    <alternativeName>
        <fullName evidence="7">Actin-like protein arp6</fullName>
    </alternativeName>
</protein>
<proteinExistence type="inferred from homology"/>
<evidence type="ECO:0000256" key="6">
    <source>
        <dbReference type="ARBA" id="ARBA00063309"/>
    </source>
</evidence>
<dbReference type="InterPro" id="IPR004000">
    <property type="entry name" value="Actin"/>
</dbReference>
<accession>A0AAD4NQC1</accession>
<keyword evidence="9" id="KW-1185">Reference proteome</keyword>
<evidence type="ECO:0000313" key="8">
    <source>
        <dbReference type="EMBL" id="KAG9191887.1"/>
    </source>
</evidence>
<evidence type="ECO:0000256" key="7">
    <source>
        <dbReference type="ARBA" id="ARBA00073820"/>
    </source>
</evidence>
<dbReference type="CDD" id="cd10210">
    <property type="entry name" value="ASKHA_NBD_Arp6"/>
    <property type="match status" value="1"/>
</dbReference>
<dbReference type="Gene3D" id="3.90.640.10">
    <property type="entry name" value="Actin, Chain A, domain 4"/>
    <property type="match status" value="1"/>
</dbReference>
<dbReference type="GO" id="GO:0005737">
    <property type="term" value="C:cytoplasm"/>
    <property type="evidence" value="ECO:0007669"/>
    <property type="project" value="UniProtKB-SubCell"/>
</dbReference>
<sequence length="457" mass="50656">MPPRGASKSAAAPPAKTLVVDNGAYSIKAGLVAPASEPTYDDCRVIANCIARSTRDKRTYVGAQLDSCKDFGELAFRRPVEKGFIVNWEAEKAIWEHEFIGDAVREGSRVGMHSRELGEDMPADRTQCDPKDTNLLLTEKPNCPKELQKNCDEIIFEQFEFAAYYRCVGATLNAYTTPTASSLSSLPQECLLIIDTSYSDTTILPLYKGRLIQSAVRRLTVGGKLLTNYLKELSSLRHYNMMEETYLLNEIKEAVSYVVPSSQHFAKHLERTWKGRVGDRRELDSSIVVDYVLPDYENAIHGHARPHDAAKSRMRRGLQPLQGPREDLLPLGNERFAVPELLFNPSDIGIQEAGIPGAIMQSLSALPEALKIGLLANVVVVGGNSLIAGFMERLQTELRALVPAEYPLKVARADDPIKHAWLGGANVASQPELLKELLVTKAEYDERGSTWLVKKFS</sequence>
<evidence type="ECO:0000313" key="9">
    <source>
        <dbReference type="Proteomes" id="UP001199106"/>
    </source>
</evidence>
<evidence type="ECO:0000256" key="3">
    <source>
        <dbReference type="ARBA" id="ARBA00018633"/>
    </source>
</evidence>
<dbReference type="EMBL" id="JAANER010000003">
    <property type="protein sequence ID" value="KAG9191887.1"/>
    <property type="molecule type" value="Genomic_DNA"/>
</dbReference>
<dbReference type="InterPro" id="IPR043129">
    <property type="entry name" value="ATPase_NBD"/>
</dbReference>
<dbReference type="GO" id="GO:0005634">
    <property type="term" value="C:nucleus"/>
    <property type="evidence" value="ECO:0007669"/>
    <property type="project" value="UniProtKB-ARBA"/>
</dbReference>
<evidence type="ECO:0000256" key="5">
    <source>
        <dbReference type="ARBA" id="ARBA00025222"/>
    </source>
</evidence>
<evidence type="ECO:0000256" key="4">
    <source>
        <dbReference type="ARBA" id="ARBA00022490"/>
    </source>
</evidence>
<dbReference type="Gene3D" id="3.30.420.40">
    <property type="match status" value="3"/>
</dbReference>
<comment type="subcellular location">
    <subcellularLocation>
        <location evidence="1">Cytoplasm</location>
    </subcellularLocation>
</comment>